<dbReference type="Gene3D" id="2.160.10.10">
    <property type="entry name" value="Hexapeptide repeat proteins"/>
    <property type="match status" value="1"/>
</dbReference>
<dbReference type="CDD" id="cd04647">
    <property type="entry name" value="LbH_MAT_like"/>
    <property type="match status" value="1"/>
</dbReference>
<dbReference type="InterPro" id="IPR001451">
    <property type="entry name" value="Hexapep"/>
</dbReference>
<comment type="caution">
    <text evidence="3">The sequence shown here is derived from an EMBL/GenBank/DDBJ whole genome shotgun (WGS) entry which is preliminary data.</text>
</comment>
<dbReference type="AlphaFoldDB" id="A0A4Q2S6A0"/>
<dbReference type="PANTHER" id="PTHR23416">
    <property type="entry name" value="SIALIC ACID SYNTHASE-RELATED"/>
    <property type="match status" value="1"/>
</dbReference>
<keyword evidence="2" id="KW-0677">Repeat</keyword>
<accession>A0A4Q2S6A0</accession>
<dbReference type="EMBL" id="SDWT01000001">
    <property type="protein sequence ID" value="RYB95853.1"/>
    <property type="molecule type" value="Genomic_DNA"/>
</dbReference>
<keyword evidence="3" id="KW-0012">Acyltransferase</keyword>
<keyword evidence="4" id="KW-1185">Reference proteome</keyword>
<reference evidence="3 4" key="1">
    <citation type="submission" date="2019-01" db="EMBL/GenBank/DDBJ databases">
        <title>Novel species of Nocardioides.</title>
        <authorList>
            <person name="Liu Q."/>
            <person name="Xin Y.-H."/>
        </authorList>
    </citation>
    <scope>NUCLEOTIDE SEQUENCE [LARGE SCALE GENOMIC DNA]</scope>
    <source>
        <strain evidence="3 4">CGMCC 4.6882</strain>
    </source>
</reference>
<dbReference type="OrthoDB" id="2643438at2"/>
<dbReference type="Pfam" id="PF14602">
    <property type="entry name" value="Hexapep_2"/>
    <property type="match status" value="1"/>
</dbReference>
<dbReference type="PROSITE" id="PS00101">
    <property type="entry name" value="HEXAPEP_TRANSFERASES"/>
    <property type="match status" value="1"/>
</dbReference>
<sequence>MTIGDRANFGRCVAISSTDPVTLGDDCLVGFGSLITSGDHDRVDRHLTKPTGPITIGNSVFIGQGAIVLGGVSIGDGASVGANAVVTRDVAPGDTVVGIPARSVRG</sequence>
<dbReference type="InterPro" id="IPR011004">
    <property type="entry name" value="Trimer_LpxA-like_sf"/>
</dbReference>
<protein>
    <submittedName>
        <fullName evidence="3">Acyltransferase</fullName>
    </submittedName>
</protein>
<organism evidence="3 4">
    <name type="scientific">Nocardioides oleivorans</name>
    <dbReference type="NCBI Taxonomy" id="273676"/>
    <lineage>
        <taxon>Bacteria</taxon>
        <taxon>Bacillati</taxon>
        <taxon>Actinomycetota</taxon>
        <taxon>Actinomycetes</taxon>
        <taxon>Propionibacteriales</taxon>
        <taxon>Nocardioidaceae</taxon>
        <taxon>Nocardioides</taxon>
    </lineage>
</organism>
<evidence type="ECO:0000256" key="2">
    <source>
        <dbReference type="ARBA" id="ARBA00022737"/>
    </source>
</evidence>
<name>A0A4Q2S6A0_9ACTN</name>
<dbReference type="GO" id="GO:0016746">
    <property type="term" value="F:acyltransferase activity"/>
    <property type="evidence" value="ECO:0007669"/>
    <property type="project" value="UniProtKB-KW"/>
</dbReference>
<dbReference type="Pfam" id="PF00132">
    <property type="entry name" value="Hexapep"/>
    <property type="match status" value="1"/>
</dbReference>
<evidence type="ECO:0000313" key="4">
    <source>
        <dbReference type="Proteomes" id="UP000294071"/>
    </source>
</evidence>
<keyword evidence="1 3" id="KW-0808">Transferase</keyword>
<proteinExistence type="predicted"/>
<dbReference type="Proteomes" id="UP000294071">
    <property type="component" value="Unassembled WGS sequence"/>
</dbReference>
<evidence type="ECO:0000313" key="3">
    <source>
        <dbReference type="EMBL" id="RYB95853.1"/>
    </source>
</evidence>
<gene>
    <name evidence="3" type="ORF">EUA93_09960</name>
</gene>
<dbReference type="InterPro" id="IPR018357">
    <property type="entry name" value="Hexapep_transf_CS"/>
</dbReference>
<dbReference type="SUPFAM" id="SSF51161">
    <property type="entry name" value="Trimeric LpxA-like enzymes"/>
    <property type="match status" value="1"/>
</dbReference>
<evidence type="ECO:0000256" key="1">
    <source>
        <dbReference type="ARBA" id="ARBA00022679"/>
    </source>
</evidence>
<dbReference type="InterPro" id="IPR051159">
    <property type="entry name" value="Hexapeptide_acetyltransf"/>
</dbReference>